<dbReference type="GO" id="GO:0005829">
    <property type="term" value="C:cytosol"/>
    <property type="evidence" value="ECO:0007669"/>
    <property type="project" value="TreeGrafter"/>
</dbReference>
<keyword evidence="7" id="KW-1185">Reference proteome</keyword>
<evidence type="ECO:0000259" key="5">
    <source>
        <dbReference type="SMART" id="SM00822"/>
    </source>
</evidence>
<evidence type="ECO:0000313" key="6">
    <source>
        <dbReference type="EMBL" id="KDN82123.1"/>
    </source>
</evidence>
<dbReference type="eggNOG" id="COG1028">
    <property type="taxonomic scope" value="Bacteria"/>
</dbReference>
<comment type="similarity">
    <text evidence="1 4">Belongs to the short-chain dehydrogenases/reductases (SDR) family.</text>
</comment>
<dbReference type="PRINTS" id="PR00080">
    <property type="entry name" value="SDRFAMILY"/>
</dbReference>
<dbReference type="InterPro" id="IPR057326">
    <property type="entry name" value="KR_dom"/>
</dbReference>
<evidence type="ECO:0000313" key="7">
    <source>
        <dbReference type="Proteomes" id="UP000027178"/>
    </source>
</evidence>
<organism evidence="6 7">
    <name type="scientific">Kitasatospora cheerisanensis KCTC 2395</name>
    <dbReference type="NCBI Taxonomy" id="1348663"/>
    <lineage>
        <taxon>Bacteria</taxon>
        <taxon>Bacillati</taxon>
        <taxon>Actinomycetota</taxon>
        <taxon>Actinomycetes</taxon>
        <taxon>Kitasatosporales</taxon>
        <taxon>Streptomycetaceae</taxon>
        <taxon>Kitasatospora</taxon>
    </lineage>
</organism>
<dbReference type="SUPFAM" id="SSF51735">
    <property type="entry name" value="NAD(P)-binding Rossmann-fold domains"/>
    <property type="match status" value="1"/>
</dbReference>
<dbReference type="PROSITE" id="PS00061">
    <property type="entry name" value="ADH_SHORT"/>
    <property type="match status" value="1"/>
</dbReference>
<evidence type="ECO:0000256" key="4">
    <source>
        <dbReference type="RuleBase" id="RU000363"/>
    </source>
</evidence>
<dbReference type="GO" id="GO:0016491">
    <property type="term" value="F:oxidoreductase activity"/>
    <property type="evidence" value="ECO:0007669"/>
    <property type="project" value="UniProtKB-KW"/>
</dbReference>
<protein>
    <submittedName>
        <fullName evidence="6">Putative oxidoreductase</fullName>
    </submittedName>
</protein>
<reference evidence="6 7" key="1">
    <citation type="submission" date="2014-05" db="EMBL/GenBank/DDBJ databases">
        <title>Draft Genome Sequence of Kitasatospora cheerisanensis KCTC 2395.</title>
        <authorList>
            <person name="Nam D.H."/>
        </authorList>
    </citation>
    <scope>NUCLEOTIDE SEQUENCE [LARGE SCALE GENOMIC DNA]</scope>
    <source>
        <strain evidence="6 7">KCTC 2395</strain>
    </source>
</reference>
<dbReference type="RefSeq" id="WP_035867766.1">
    <property type="nucleotide sequence ID" value="NZ_KK853997.1"/>
</dbReference>
<evidence type="ECO:0000256" key="3">
    <source>
        <dbReference type="ARBA" id="ARBA00023002"/>
    </source>
</evidence>
<keyword evidence="3" id="KW-0560">Oxidoreductase</keyword>
<dbReference type="PRINTS" id="PR00081">
    <property type="entry name" value="GDHRDH"/>
</dbReference>
<name>A0A066YKX6_9ACTN</name>
<dbReference type="InterPro" id="IPR002347">
    <property type="entry name" value="SDR_fam"/>
</dbReference>
<dbReference type="AlphaFoldDB" id="A0A066YKX6"/>
<dbReference type="Gene3D" id="3.40.50.720">
    <property type="entry name" value="NAD(P)-binding Rossmann-like Domain"/>
    <property type="match status" value="1"/>
</dbReference>
<sequence>MTDRRTVLITGCSSGIGLATAAAASRAGWTVLATVRDPERADALRAAAPDALVRRLDVTDEESIARCFAGLDRLDALVNNAGISNSDPTLEMSTSAALRANLDVNFFGTVAVSRAAMPLLRASGGRLLTIGSVHGVVGQPFNEAYCAAKFAVEGFMEALAPVAAAHGVHVSVLVPGYVPDTRFGHFPDVDRTTVQAASGPYAGTFAAYVDRLGRNWADAGQPAAEVAAAVLRALAEERPPFRIPAGAWAADYLAVKLADRDGRTVQRLAQDWIGLSPTP</sequence>
<dbReference type="Proteomes" id="UP000027178">
    <property type="component" value="Unassembled WGS sequence"/>
</dbReference>
<dbReference type="SMART" id="SM00822">
    <property type="entry name" value="PKS_KR"/>
    <property type="match status" value="1"/>
</dbReference>
<keyword evidence="2" id="KW-0521">NADP</keyword>
<evidence type="ECO:0000256" key="1">
    <source>
        <dbReference type="ARBA" id="ARBA00006484"/>
    </source>
</evidence>
<dbReference type="PANTHER" id="PTHR43391">
    <property type="entry name" value="RETINOL DEHYDROGENASE-RELATED"/>
    <property type="match status" value="1"/>
</dbReference>
<dbReference type="OrthoDB" id="3178062at2"/>
<dbReference type="PATRIC" id="fig|1348663.4.peg.5940"/>
<dbReference type="EMBL" id="JNBY01000123">
    <property type="protein sequence ID" value="KDN82123.1"/>
    <property type="molecule type" value="Genomic_DNA"/>
</dbReference>
<dbReference type="HOGENOM" id="CLU_010194_2_9_11"/>
<accession>A0A066YKX6</accession>
<proteinExistence type="inferred from homology"/>
<dbReference type="InterPro" id="IPR036291">
    <property type="entry name" value="NAD(P)-bd_dom_sf"/>
</dbReference>
<gene>
    <name evidence="6" type="ORF">KCH_61390</name>
</gene>
<feature type="domain" description="Ketoreductase" evidence="5">
    <location>
        <begin position="5"/>
        <end position="177"/>
    </location>
</feature>
<dbReference type="PANTHER" id="PTHR43391:SF14">
    <property type="entry name" value="DEHYDROGENASE_REDUCTASE SDR FAMILY PROTEIN 7-LIKE"/>
    <property type="match status" value="1"/>
</dbReference>
<dbReference type="InterPro" id="IPR020904">
    <property type="entry name" value="Sc_DH/Rdtase_CS"/>
</dbReference>
<comment type="caution">
    <text evidence="6">The sequence shown here is derived from an EMBL/GenBank/DDBJ whole genome shotgun (WGS) entry which is preliminary data.</text>
</comment>
<evidence type="ECO:0000256" key="2">
    <source>
        <dbReference type="ARBA" id="ARBA00022857"/>
    </source>
</evidence>
<dbReference type="Pfam" id="PF00106">
    <property type="entry name" value="adh_short"/>
    <property type="match status" value="1"/>
</dbReference>